<keyword evidence="3" id="KW-1185">Reference proteome</keyword>
<feature type="region of interest" description="Disordered" evidence="1">
    <location>
        <begin position="1"/>
        <end position="155"/>
    </location>
</feature>
<feature type="compositionally biased region" description="Basic and acidic residues" evidence="1">
    <location>
        <begin position="31"/>
        <end position="45"/>
    </location>
</feature>
<sequence length="155" mass="17260">MGEGTRDSEENSSTQKEDNSFSPPALTQFPKRFDDSQDNQDDLRNTPDIPNGHNNPDAVDIAPRTKSLDELLQESEGLPDTELTGCTKDFVESKMDTPPAAVTEEVEKKDNVDKTTVEDSDKKDPAISTKDIKDVVKTDENDKESEEGNNERLFI</sequence>
<organism evidence="2 3">
    <name type="scientific">Rhynocoris fuscipes</name>
    <dbReference type="NCBI Taxonomy" id="488301"/>
    <lineage>
        <taxon>Eukaryota</taxon>
        <taxon>Metazoa</taxon>
        <taxon>Ecdysozoa</taxon>
        <taxon>Arthropoda</taxon>
        <taxon>Hexapoda</taxon>
        <taxon>Insecta</taxon>
        <taxon>Pterygota</taxon>
        <taxon>Neoptera</taxon>
        <taxon>Paraneoptera</taxon>
        <taxon>Hemiptera</taxon>
        <taxon>Heteroptera</taxon>
        <taxon>Panheteroptera</taxon>
        <taxon>Cimicomorpha</taxon>
        <taxon>Reduviidae</taxon>
        <taxon>Harpactorinae</taxon>
        <taxon>Harpactorini</taxon>
        <taxon>Rhynocoris</taxon>
    </lineage>
</organism>
<protein>
    <submittedName>
        <fullName evidence="2">Uncharacterized protein</fullName>
    </submittedName>
</protein>
<feature type="compositionally biased region" description="Basic and acidic residues" evidence="1">
    <location>
        <begin position="105"/>
        <end position="140"/>
    </location>
</feature>
<dbReference type="Proteomes" id="UP001461498">
    <property type="component" value="Unassembled WGS sequence"/>
</dbReference>
<dbReference type="AlphaFoldDB" id="A0AAW1DE46"/>
<accession>A0AAW1DE46</accession>
<name>A0AAW1DE46_9HEMI</name>
<evidence type="ECO:0000313" key="3">
    <source>
        <dbReference type="Proteomes" id="UP001461498"/>
    </source>
</evidence>
<gene>
    <name evidence="2" type="ORF">O3M35_006190</name>
</gene>
<dbReference type="EMBL" id="JAPXFL010000003">
    <property type="protein sequence ID" value="KAK9508697.1"/>
    <property type="molecule type" value="Genomic_DNA"/>
</dbReference>
<reference evidence="2 3" key="1">
    <citation type="submission" date="2022-12" db="EMBL/GenBank/DDBJ databases">
        <title>Chromosome-level genome assembly of true bugs.</title>
        <authorList>
            <person name="Ma L."/>
            <person name="Li H."/>
        </authorList>
    </citation>
    <scope>NUCLEOTIDE SEQUENCE [LARGE SCALE GENOMIC DNA]</scope>
    <source>
        <strain evidence="2">Lab_2022b</strain>
    </source>
</reference>
<evidence type="ECO:0000256" key="1">
    <source>
        <dbReference type="SAM" id="MobiDB-lite"/>
    </source>
</evidence>
<proteinExistence type="predicted"/>
<feature type="compositionally biased region" description="Basic and acidic residues" evidence="1">
    <location>
        <begin position="1"/>
        <end position="19"/>
    </location>
</feature>
<evidence type="ECO:0000313" key="2">
    <source>
        <dbReference type="EMBL" id="KAK9508697.1"/>
    </source>
</evidence>
<comment type="caution">
    <text evidence="2">The sequence shown here is derived from an EMBL/GenBank/DDBJ whole genome shotgun (WGS) entry which is preliminary data.</text>
</comment>